<evidence type="ECO:0000313" key="2">
    <source>
        <dbReference type="Proteomes" id="UP000774804"/>
    </source>
</evidence>
<comment type="caution">
    <text evidence="1">The sequence shown here is derived from an EMBL/GenBank/DDBJ whole genome shotgun (WGS) entry which is preliminary data.</text>
</comment>
<accession>A0A8T1BKS8</accession>
<dbReference type="Proteomes" id="UP000774804">
    <property type="component" value="Unassembled WGS sequence"/>
</dbReference>
<organism evidence="1 2">
    <name type="scientific">Phytophthora cactorum</name>
    <dbReference type="NCBI Taxonomy" id="29920"/>
    <lineage>
        <taxon>Eukaryota</taxon>
        <taxon>Sar</taxon>
        <taxon>Stramenopiles</taxon>
        <taxon>Oomycota</taxon>
        <taxon>Peronosporomycetes</taxon>
        <taxon>Peronosporales</taxon>
        <taxon>Peronosporaceae</taxon>
        <taxon>Phytophthora</taxon>
    </lineage>
</organism>
<sequence length="229" mass="26394">MLQFSTEFHKLLTRAGESKQELQQRVRANPNHKFWDFSMEAVDEIFSEQLVTIAKLHLEAQQRQSPSWSVHLVSELSMGRDIAKLDASVKAGVVLEARCGVVLPFQLEVATDAYWRFFRFDHSGKHFADQAPAQSTNLFAQSFAVRTVLKGYTSETEGKYTCRNFGGVRFDGMQLHKQGFIKLRVCDFEEQIKILITSLNQSHATMNDHFCHLMSDLLLEEDWKSTFRR</sequence>
<reference evidence="1" key="1">
    <citation type="submission" date="2018-10" db="EMBL/GenBank/DDBJ databases">
        <title>Effector identification in a new, highly contiguous assembly of the strawberry crown rot pathogen Phytophthora cactorum.</title>
        <authorList>
            <person name="Armitage A.D."/>
            <person name="Nellist C.F."/>
            <person name="Bates H."/>
            <person name="Vickerstaff R.J."/>
            <person name="Harrison R.J."/>
        </authorList>
    </citation>
    <scope>NUCLEOTIDE SEQUENCE</scope>
    <source>
        <strain evidence="1">4032</strain>
    </source>
</reference>
<proteinExistence type="predicted"/>
<dbReference type="EMBL" id="RCMI01000644">
    <property type="protein sequence ID" value="KAG2902339.1"/>
    <property type="molecule type" value="Genomic_DNA"/>
</dbReference>
<dbReference type="VEuPathDB" id="FungiDB:PC110_g5697"/>
<evidence type="ECO:0000313" key="1">
    <source>
        <dbReference type="EMBL" id="KAG2902339.1"/>
    </source>
</evidence>
<gene>
    <name evidence="1" type="ORF">PC115_g15632</name>
</gene>
<dbReference type="AlphaFoldDB" id="A0A8T1BKS8"/>
<name>A0A8T1BKS8_9STRA</name>
<protein>
    <submittedName>
        <fullName evidence="1">Uncharacterized protein</fullName>
    </submittedName>
</protein>